<protein>
    <recommendedName>
        <fullName evidence="1">Tachylectin 2 domain-containing protein</fullName>
    </recommendedName>
</protein>
<dbReference type="SUPFAM" id="SSF50934">
    <property type="entry name" value="Tachylectin-2"/>
    <property type="match status" value="2"/>
</dbReference>
<name>A0AAV6YGF0_ENGPU</name>
<dbReference type="InterPro" id="IPR023294">
    <property type="entry name" value="Tachylectin2"/>
</dbReference>
<dbReference type="AlphaFoldDB" id="A0AAV6YGF0"/>
<dbReference type="Proteomes" id="UP000824782">
    <property type="component" value="Unassembled WGS sequence"/>
</dbReference>
<evidence type="ECO:0000313" key="2">
    <source>
        <dbReference type="EMBL" id="KAG8536589.1"/>
    </source>
</evidence>
<gene>
    <name evidence="2" type="ORF">GDO81_026050</name>
</gene>
<dbReference type="InterPro" id="IPR036813">
    <property type="entry name" value="Tachylectin2_sf"/>
</dbReference>
<evidence type="ECO:0000259" key="1">
    <source>
        <dbReference type="Pfam" id="PF14517"/>
    </source>
</evidence>
<comment type="caution">
    <text evidence="2">The sequence shown here is derived from an EMBL/GenBank/DDBJ whole genome shotgun (WGS) entry which is preliminary data.</text>
</comment>
<proteinExistence type="predicted"/>
<dbReference type="EMBL" id="WNYA01040888">
    <property type="protein sequence ID" value="KAG8536589.1"/>
    <property type="molecule type" value="Genomic_DNA"/>
</dbReference>
<dbReference type="Pfam" id="PF14517">
    <property type="entry name" value="Tachylectin"/>
    <property type="match status" value="1"/>
</dbReference>
<reference evidence="2" key="1">
    <citation type="thesis" date="2020" institute="ProQuest LLC" country="789 East Eisenhower Parkway, Ann Arbor, MI, USA">
        <title>Comparative Genomics and Chromosome Evolution.</title>
        <authorList>
            <person name="Mudd A.B."/>
        </authorList>
    </citation>
    <scope>NUCLEOTIDE SEQUENCE</scope>
    <source>
        <strain evidence="2">237g6f4</strain>
        <tissue evidence="2">Blood</tissue>
    </source>
</reference>
<evidence type="ECO:0000313" key="3">
    <source>
        <dbReference type="Proteomes" id="UP000824782"/>
    </source>
</evidence>
<accession>A0AAV6YGF0</accession>
<sequence>MGVPPRQLMDDYPARAAVLGKLQNASHVLCSPQGELFCVRNGDLYRGPMPSSKDVDWFSIAQRVGRGEWSYFKILLFNKNGELYGTTNDGKFYKGPQPNQENNPWMYGQATQIGESAWDQFETLFFHPDGDLYGVNKEDKFVKGRPPTSAKNYWDWLKGSTVVGGCDWLRFTHYMAFTTDGKLWAVDKGNGNIYCGYLLADGRYKDTAERLGWNYNMFPFLSFTTDKIISKITSFKFFPQQAKKLSESLQMIQEETFTNTSSAVLKHTFT</sequence>
<feature type="domain" description="Tachylectin 2" evidence="1">
    <location>
        <begin position="1"/>
        <end position="218"/>
    </location>
</feature>
<dbReference type="Gene3D" id="2.115.10.10">
    <property type="entry name" value="Tachylectin 2"/>
    <property type="match status" value="1"/>
</dbReference>
<organism evidence="2 3">
    <name type="scientific">Engystomops pustulosus</name>
    <name type="common">Tungara frog</name>
    <name type="synonym">Physalaemus pustulosus</name>
    <dbReference type="NCBI Taxonomy" id="76066"/>
    <lineage>
        <taxon>Eukaryota</taxon>
        <taxon>Metazoa</taxon>
        <taxon>Chordata</taxon>
        <taxon>Craniata</taxon>
        <taxon>Vertebrata</taxon>
        <taxon>Euteleostomi</taxon>
        <taxon>Amphibia</taxon>
        <taxon>Batrachia</taxon>
        <taxon>Anura</taxon>
        <taxon>Neobatrachia</taxon>
        <taxon>Hyloidea</taxon>
        <taxon>Leptodactylidae</taxon>
        <taxon>Leiuperinae</taxon>
        <taxon>Engystomops</taxon>
    </lineage>
</organism>
<keyword evidence="3" id="KW-1185">Reference proteome</keyword>